<evidence type="ECO:0000313" key="3">
    <source>
        <dbReference type="EMBL" id="KAB1270949.1"/>
    </source>
</evidence>
<dbReference type="InterPro" id="IPR036179">
    <property type="entry name" value="Ig-like_dom_sf"/>
</dbReference>
<organism evidence="3 4">
    <name type="scientific">Camelus dromedarius</name>
    <name type="common">Dromedary</name>
    <name type="synonym">Arabian camel</name>
    <dbReference type="NCBI Taxonomy" id="9838"/>
    <lineage>
        <taxon>Eukaryota</taxon>
        <taxon>Metazoa</taxon>
        <taxon>Chordata</taxon>
        <taxon>Craniata</taxon>
        <taxon>Vertebrata</taxon>
        <taxon>Euteleostomi</taxon>
        <taxon>Mammalia</taxon>
        <taxon>Eutheria</taxon>
        <taxon>Laurasiatheria</taxon>
        <taxon>Artiodactyla</taxon>
        <taxon>Tylopoda</taxon>
        <taxon>Camelidae</taxon>
        <taxon>Camelus</taxon>
    </lineage>
</organism>
<feature type="domain" description="Ig-like" evidence="2">
    <location>
        <begin position="79"/>
        <end position="118"/>
    </location>
</feature>
<dbReference type="EMBL" id="JWIN03000011">
    <property type="protein sequence ID" value="KAB1270949.1"/>
    <property type="molecule type" value="Genomic_DNA"/>
</dbReference>
<feature type="compositionally biased region" description="Polar residues" evidence="1">
    <location>
        <begin position="64"/>
        <end position="73"/>
    </location>
</feature>
<dbReference type="PROSITE" id="PS50835">
    <property type="entry name" value="IG_LIKE"/>
    <property type="match status" value="1"/>
</dbReference>
<accession>A0A5N4DIR9</accession>
<evidence type="ECO:0000256" key="1">
    <source>
        <dbReference type="SAM" id="MobiDB-lite"/>
    </source>
</evidence>
<keyword evidence="4" id="KW-1185">Reference proteome</keyword>
<comment type="caution">
    <text evidence="3">The sequence shown here is derived from an EMBL/GenBank/DDBJ whole genome shotgun (WGS) entry which is preliminary data.</text>
</comment>
<evidence type="ECO:0000313" key="4">
    <source>
        <dbReference type="Proteomes" id="UP000299084"/>
    </source>
</evidence>
<name>A0A5N4DIR9_CAMDR</name>
<sequence length="118" mass="12938">VVPEDHALYVCEAQNIFGKVQAEACLIMTGHGSLVGLERRAWIPNPDDSTGERGLCPLNDHPQESNMSDTVSSPHRPPPQIASSTSTVRVLERKPVSLPCIVLAGRPHPERRWLKAGR</sequence>
<dbReference type="AlphaFoldDB" id="A0A5N4DIR9"/>
<reference evidence="3 4" key="1">
    <citation type="journal article" date="2019" name="Mol. Ecol. Resour.">
        <title>Improving Illumina assemblies with Hi-C and long reads: an example with the North African dromedary.</title>
        <authorList>
            <person name="Elbers J.P."/>
            <person name="Rogers M.F."/>
            <person name="Perelman P.L."/>
            <person name="Proskuryakova A.A."/>
            <person name="Serdyukova N.A."/>
            <person name="Johnson W.E."/>
            <person name="Horin P."/>
            <person name="Corander J."/>
            <person name="Murphy D."/>
            <person name="Burger P.A."/>
        </authorList>
    </citation>
    <scope>NUCLEOTIDE SEQUENCE [LARGE SCALE GENOMIC DNA]</scope>
    <source>
        <strain evidence="3">Drom800</strain>
        <tissue evidence="3">Blood</tissue>
    </source>
</reference>
<gene>
    <name evidence="3" type="ORF">Cadr_000008892</name>
</gene>
<dbReference type="InterPro" id="IPR007110">
    <property type="entry name" value="Ig-like_dom"/>
</dbReference>
<dbReference type="Proteomes" id="UP000299084">
    <property type="component" value="Unassembled WGS sequence"/>
</dbReference>
<protein>
    <submittedName>
        <fullName evidence="3">Hemicentin-2</fullName>
    </submittedName>
</protein>
<feature type="non-terminal residue" evidence="3">
    <location>
        <position position="1"/>
    </location>
</feature>
<feature type="region of interest" description="Disordered" evidence="1">
    <location>
        <begin position="46"/>
        <end position="88"/>
    </location>
</feature>
<evidence type="ECO:0000259" key="2">
    <source>
        <dbReference type="PROSITE" id="PS50835"/>
    </source>
</evidence>
<proteinExistence type="predicted"/>
<dbReference type="SUPFAM" id="SSF48726">
    <property type="entry name" value="Immunoglobulin"/>
    <property type="match status" value="1"/>
</dbReference>